<dbReference type="RefSeq" id="WP_041496625.1">
    <property type="nucleotide sequence ID" value="NZ_AP014548.1"/>
</dbReference>
<dbReference type="GO" id="GO:0004181">
    <property type="term" value="F:metallocarboxypeptidase activity"/>
    <property type="evidence" value="ECO:0007669"/>
    <property type="project" value="InterPro"/>
</dbReference>
<dbReference type="Proteomes" id="UP000031760">
    <property type="component" value="Chromosome"/>
</dbReference>
<dbReference type="PROSITE" id="PS52035">
    <property type="entry name" value="PEPTIDASE_M14"/>
    <property type="match status" value="1"/>
</dbReference>
<dbReference type="GO" id="GO:0008270">
    <property type="term" value="F:zinc ion binding"/>
    <property type="evidence" value="ECO:0007669"/>
    <property type="project" value="InterPro"/>
</dbReference>
<accession>W8VSD6</accession>
<dbReference type="SUPFAM" id="SSF53187">
    <property type="entry name" value="Zn-dependent exopeptidases"/>
    <property type="match status" value="1"/>
</dbReference>
<protein>
    <recommendedName>
        <fullName evidence="8">Peptidase M14 domain-containing protein</fullName>
    </recommendedName>
</protein>
<evidence type="ECO:0000256" key="1">
    <source>
        <dbReference type="ARBA" id="ARBA00001947"/>
    </source>
</evidence>
<evidence type="ECO:0000256" key="3">
    <source>
        <dbReference type="ARBA" id="ARBA00022670"/>
    </source>
</evidence>
<dbReference type="AlphaFoldDB" id="W8VSD6"/>
<keyword evidence="10" id="KW-1185">Reference proteome</keyword>
<evidence type="ECO:0000256" key="4">
    <source>
        <dbReference type="ARBA" id="ARBA00022801"/>
    </source>
</evidence>
<dbReference type="GO" id="GO:0005615">
    <property type="term" value="C:extracellular space"/>
    <property type="evidence" value="ECO:0007669"/>
    <property type="project" value="TreeGrafter"/>
</dbReference>
<evidence type="ECO:0000256" key="2">
    <source>
        <dbReference type="ARBA" id="ARBA00005988"/>
    </source>
</evidence>
<dbReference type="PANTHER" id="PTHR11705:SF143">
    <property type="entry name" value="SLL0236 PROTEIN"/>
    <property type="match status" value="1"/>
</dbReference>
<evidence type="ECO:0000256" key="5">
    <source>
        <dbReference type="ARBA" id="ARBA00022833"/>
    </source>
</evidence>
<evidence type="ECO:0000256" key="7">
    <source>
        <dbReference type="PROSITE-ProRule" id="PRU01379"/>
    </source>
</evidence>
<feature type="domain" description="Peptidase M14" evidence="8">
    <location>
        <begin position="14"/>
        <end position="264"/>
    </location>
</feature>
<dbReference type="InterPro" id="IPR000834">
    <property type="entry name" value="Peptidase_M14"/>
</dbReference>
<evidence type="ECO:0000313" key="10">
    <source>
        <dbReference type="Proteomes" id="UP000031760"/>
    </source>
</evidence>
<keyword evidence="3" id="KW-0645">Protease</keyword>
<evidence type="ECO:0000313" key="9">
    <source>
        <dbReference type="EMBL" id="BAO56155.1"/>
    </source>
</evidence>
<gene>
    <name evidence="9" type="ORF">NMS_2146</name>
</gene>
<reference evidence="9 10" key="1">
    <citation type="journal article" date="2014" name="Proc. Natl. Acad. Sci. U.S.A.">
        <title>Functional characterization of flavobacteria rhodopsins reveals a unique class of light-driven chloride pump in bacteria.</title>
        <authorList>
            <person name="Yoshizawa S."/>
            <person name="Kumagai Y."/>
            <person name="Kim H."/>
            <person name="Ogura Y."/>
            <person name="Hayashi T."/>
            <person name="Iwasaki W."/>
            <person name="DeLong E.F."/>
            <person name="Kogure K."/>
        </authorList>
    </citation>
    <scope>NUCLEOTIDE SEQUENCE [LARGE SCALE GENOMIC DNA]</scope>
    <source>
        <strain evidence="9 10">S1-08</strain>
    </source>
</reference>
<dbReference type="EMBL" id="AP014548">
    <property type="protein sequence ID" value="BAO56155.1"/>
    <property type="molecule type" value="Genomic_DNA"/>
</dbReference>
<dbReference type="SMART" id="SM00631">
    <property type="entry name" value="Zn_pept"/>
    <property type="match status" value="1"/>
</dbReference>
<comment type="cofactor">
    <cofactor evidence="1">
        <name>Zn(2+)</name>
        <dbReference type="ChEBI" id="CHEBI:29105"/>
    </cofactor>
</comment>
<dbReference type="GO" id="GO:0006508">
    <property type="term" value="P:proteolysis"/>
    <property type="evidence" value="ECO:0007669"/>
    <property type="project" value="UniProtKB-KW"/>
</dbReference>
<evidence type="ECO:0000259" key="8">
    <source>
        <dbReference type="PROSITE" id="PS52035"/>
    </source>
</evidence>
<feature type="active site" description="Proton donor/acceptor" evidence="7">
    <location>
        <position position="236"/>
    </location>
</feature>
<dbReference type="STRING" id="1454201.NMS_2146"/>
<organism evidence="9 10">
    <name type="scientific">Nonlabens marinus S1-08</name>
    <dbReference type="NCBI Taxonomy" id="1454201"/>
    <lineage>
        <taxon>Bacteria</taxon>
        <taxon>Pseudomonadati</taxon>
        <taxon>Bacteroidota</taxon>
        <taxon>Flavobacteriia</taxon>
        <taxon>Flavobacteriales</taxon>
        <taxon>Flavobacteriaceae</taxon>
        <taxon>Nonlabens</taxon>
    </lineage>
</organism>
<keyword evidence="6" id="KW-0482">Metalloprotease</keyword>
<dbReference type="Gene3D" id="3.40.630.10">
    <property type="entry name" value="Zn peptidases"/>
    <property type="match status" value="1"/>
</dbReference>
<dbReference type="Pfam" id="PF00246">
    <property type="entry name" value="Peptidase_M14"/>
    <property type="match status" value="1"/>
</dbReference>
<dbReference type="HOGENOM" id="CLU_042010_0_0_10"/>
<comment type="similarity">
    <text evidence="2 7">Belongs to the peptidase M14 family.</text>
</comment>
<keyword evidence="4" id="KW-0378">Hydrolase</keyword>
<dbReference type="KEGG" id="nmf:NMS_2146"/>
<proteinExistence type="inferred from homology"/>
<evidence type="ECO:0000256" key="6">
    <source>
        <dbReference type="ARBA" id="ARBA00023049"/>
    </source>
</evidence>
<name>W8VSD6_9FLAO</name>
<dbReference type="PANTHER" id="PTHR11705">
    <property type="entry name" value="PROTEASE FAMILY M14 CARBOXYPEPTIDASE A,B"/>
    <property type="match status" value="1"/>
</dbReference>
<dbReference type="OrthoDB" id="1119199at2"/>
<sequence>MMENTQQQSKPLGRYFTYQEFEDQFLPIVQSLPQDTYTFSYLGSSVQNRSIYGLQIGHGKLKILAWSQMHGNESTSTRALLDLLQSTDLDQIIKGVSLYIIPVLNPDGLEDWTRVNANGVDLNRDALELSQPESLILKDALDFFEPDLALNLHGQRTFYGLNNSVLPAQLSFLTPSGDSNKQVTDSRLQSMSLINAVVEQLSSSMGAGIGRYDDGYNPNCWGDHCQSLGIPTVLFEAGHSGDDYSRDQVKGFYLESLKIVISTAKRNMTWSDDTETKYFNIPEIHKSYCDILIRNLSSSCKSVDLAVMYHEQLIEGQLCFIPMIFAINEPSILYGHRTIDLTSHKTYNDDLVISEDMEVSSDSLKIRSFIK</sequence>
<keyword evidence="5" id="KW-0862">Zinc</keyword>